<keyword evidence="7" id="KW-0479">Metal-binding</keyword>
<evidence type="ECO:0000259" key="9">
    <source>
        <dbReference type="PROSITE" id="PS50157"/>
    </source>
</evidence>
<keyword evidence="6" id="KW-0966">Cell projection</keyword>
<name>A0A8B9CSD8_9AVES</name>
<dbReference type="GO" id="GO:0060271">
    <property type="term" value="P:cilium assembly"/>
    <property type="evidence" value="ECO:0007669"/>
    <property type="project" value="TreeGrafter"/>
</dbReference>
<comment type="similarity">
    <text evidence="3">Belongs to the DZIP C2H2-type zinc-finger protein family.</text>
</comment>
<evidence type="ECO:0000256" key="3">
    <source>
        <dbReference type="ARBA" id="ARBA00009131"/>
    </source>
</evidence>
<keyword evidence="11" id="KW-1185">Reference proteome</keyword>
<feature type="coiled-coil region" evidence="8">
    <location>
        <begin position="214"/>
        <end position="262"/>
    </location>
</feature>
<dbReference type="GO" id="GO:0036064">
    <property type="term" value="C:ciliary basal body"/>
    <property type="evidence" value="ECO:0007669"/>
    <property type="project" value="TreeGrafter"/>
</dbReference>
<evidence type="ECO:0000256" key="5">
    <source>
        <dbReference type="ARBA" id="ARBA00023212"/>
    </source>
</evidence>
<evidence type="ECO:0000256" key="2">
    <source>
        <dbReference type="ARBA" id="ARBA00004120"/>
    </source>
</evidence>
<keyword evidence="5" id="KW-0206">Cytoskeleton</keyword>
<protein>
    <recommendedName>
        <fullName evidence="9">C2H2-type domain-containing protein</fullName>
    </recommendedName>
</protein>
<accession>A0A8B9CSD8</accession>
<comment type="subcellular location">
    <subcellularLocation>
        <location evidence="2">Cytoplasm</location>
        <location evidence="2">Cytoskeleton</location>
        <location evidence="2">Cilium basal body</location>
    </subcellularLocation>
    <subcellularLocation>
        <location evidence="1">Cytoplasm</location>
        <location evidence="1">Cytoskeleton</location>
        <location evidence="1">Microtubule organizing center</location>
        <location evidence="1">Centrosome</location>
        <location evidence="1">Centriole</location>
    </subcellularLocation>
</comment>
<keyword evidence="4 8" id="KW-0175">Coiled coil</keyword>
<dbReference type="AlphaFoldDB" id="A0A8B9CSD8"/>
<dbReference type="PANTHER" id="PTHR21502:SF8">
    <property type="entry name" value="CILIUM ASSEMBLY PROTEIN DZIP1L"/>
    <property type="match status" value="1"/>
</dbReference>
<evidence type="ECO:0000313" key="10">
    <source>
        <dbReference type="Ensembl" id="ENSABRP00000024227.1"/>
    </source>
</evidence>
<dbReference type="GO" id="GO:0008270">
    <property type="term" value="F:zinc ion binding"/>
    <property type="evidence" value="ECO:0007669"/>
    <property type="project" value="UniProtKB-KW"/>
</dbReference>
<evidence type="ECO:0000256" key="1">
    <source>
        <dbReference type="ARBA" id="ARBA00004114"/>
    </source>
</evidence>
<dbReference type="PROSITE" id="PS00028">
    <property type="entry name" value="ZINC_FINGER_C2H2_1"/>
    <property type="match status" value="1"/>
</dbReference>
<dbReference type="Ensembl" id="ENSABRT00000034001.1">
    <property type="protein sequence ID" value="ENSABRP00000024227.1"/>
    <property type="gene ID" value="ENSABRG00000020340.1"/>
</dbReference>
<dbReference type="Proteomes" id="UP000694426">
    <property type="component" value="Unplaced"/>
</dbReference>
<dbReference type="InterPro" id="IPR051241">
    <property type="entry name" value="DZIP_RILPL"/>
</dbReference>
<evidence type="ECO:0000256" key="4">
    <source>
        <dbReference type="ARBA" id="ARBA00023054"/>
    </source>
</evidence>
<evidence type="ECO:0000256" key="6">
    <source>
        <dbReference type="ARBA" id="ARBA00023273"/>
    </source>
</evidence>
<dbReference type="InterPro" id="IPR032714">
    <property type="entry name" value="DZIP1_N"/>
</dbReference>
<feature type="coiled-coil region" evidence="8">
    <location>
        <begin position="142"/>
        <end position="176"/>
    </location>
</feature>
<dbReference type="GeneTree" id="ENSGT00940000160898"/>
<evidence type="ECO:0000256" key="7">
    <source>
        <dbReference type="PROSITE-ProRule" id="PRU00042"/>
    </source>
</evidence>
<organism evidence="10 11">
    <name type="scientific">Anser brachyrhynchus</name>
    <name type="common">Pink-footed goose</name>
    <dbReference type="NCBI Taxonomy" id="132585"/>
    <lineage>
        <taxon>Eukaryota</taxon>
        <taxon>Metazoa</taxon>
        <taxon>Chordata</taxon>
        <taxon>Craniata</taxon>
        <taxon>Vertebrata</taxon>
        <taxon>Euteleostomi</taxon>
        <taxon>Archelosauria</taxon>
        <taxon>Archosauria</taxon>
        <taxon>Dinosauria</taxon>
        <taxon>Saurischia</taxon>
        <taxon>Theropoda</taxon>
        <taxon>Coelurosauria</taxon>
        <taxon>Aves</taxon>
        <taxon>Neognathae</taxon>
        <taxon>Galloanserae</taxon>
        <taxon>Anseriformes</taxon>
        <taxon>Anatidae</taxon>
        <taxon>Anserinae</taxon>
        <taxon>Anser</taxon>
    </lineage>
</organism>
<dbReference type="Pfam" id="PF13815">
    <property type="entry name" value="Dzip-like_N"/>
    <property type="match status" value="1"/>
</dbReference>
<keyword evidence="5" id="KW-0963">Cytoplasm</keyword>
<feature type="domain" description="C2H2-type" evidence="9">
    <location>
        <begin position="199"/>
        <end position="227"/>
    </location>
</feature>
<dbReference type="PANTHER" id="PTHR21502">
    <property type="entry name" value="ZINC FINGER PROTEIN DZIP1"/>
    <property type="match status" value="1"/>
</dbReference>
<dbReference type="PROSITE" id="PS50157">
    <property type="entry name" value="ZINC_FINGER_C2H2_2"/>
    <property type="match status" value="1"/>
</dbReference>
<dbReference type="InterPro" id="IPR013087">
    <property type="entry name" value="Znf_C2H2_type"/>
</dbReference>
<evidence type="ECO:0000313" key="11">
    <source>
        <dbReference type="Proteomes" id="UP000694426"/>
    </source>
</evidence>
<dbReference type="GO" id="GO:0005737">
    <property type="term" value="C:cytoplasm"/>
    <property type="evidence" value="ECO:0007669"/>
    <property type="project" value="TreeGrafter"/>
</dbReference>
<proteinExistence type="inferred from homology"/>
<evidence type="ECO:0000256" key="8">
    <source>
        <dbReference type="SAM" id="Coils"/>
    </source>
</evidence>
<keyword evidence="7" id="KW-0863">Zinc-finger</keyword>
<sequence>SAAHGKLVLPSYGSGSCFFSVLLSFTGWGKYGRSPIYRAVGMMGTVPGFAVPTHVPCFHFQPRRASMDWRRFSAVDVERVAREVDVATLQEHIASVTFCNLDGEQCPHCGQPADPVLLKVLRMAQLSIEYLLHCQEHLGNSLATHAQRLQATRAELARAQDLASEQAAQLRGAKEENRSWKKLMATQQFLLQAGPSSYCKCHLCDKAFMSDVFLRAHVQRRHAEMKRVEQMEQEVEELKEKLRETQQQLAAEREAEKLHREQVWEKRGEAMKHGTFLNIDEKDTEKHHMVGLVSIYLEIFPQKVHVGNVKLG</sequence>
<dbReference type="GO" id="GO:0005814">
    <property type="term" value="C:centriole"/>
    <property type="evidence" value="ECO:0007669"/>
    <property type="project" value="UniProtKB-SubCell"/>
</dbReference>
<reference evidence="10" key="1">
    <citation type="submission" date="2025-08" db="UniProtKB">
        <authorList>
            <consortium name="Ensembl"/>
        </authorList>
    </citation>
    <scope>IDENTIFICATION</scope>
</reference>
<reference evidence="10" key="2">
    <citation type="submission" date="2025-09" db="UniProtKB">
        <authorList>
            <consortium name="Ensembl"/>
        </authorList>
    </citation>
    <scope>IDENTIFICATION</scope>
</reference>
<keyword evidence="7" id="KW-0862">Zinc</keyword>